<evidence type="ECO:0000259" key="2">
    <source>
        <dbReference type="SMART" id="SM00014"/>
    </source>
</evidence>
<dbReference type="SMART" id="SM00014">
    <property type="entry name" value="acidPPc"/>
    <property type="match status" value="1"/>
</dbReference>
<feature type="transmembrane region" description="Helical" evidence="1">
    <location>
        <begin position="105"/>
        <end position="123"/>
    </location>
</feature>
<feature type="transmembrane region" description="Helical" evidence="1">
    <location>
        <begin position="77"/>
        <end position="98"/>
    </location>
</feature>
<dbReference type="Proteomes" id="UP000326903">
    <property type="component" value="Unassembled WGS sequence"/>
</dbReference>
<comment type="caution">
    <text evidence="3">The sequence shown here is derived from an EMBL/GenBank/DDBJ whole genome shotgun (WGS) entry which is preliminary data.</text>
</comment>
<dbReference type="PANTHER" id="PTHR14969:SF13">
    <property type="entry name" value="AT30094P"/>
    <property type="match status" value="1"/>
</dbReference>
<dbReference type="PANTHER" id="PTHR14969">
    <property type="entry name" value="SPHINGOSINE-1-PHOSPHATE PHOSPHOHYDROLASE"/>
    <property type="match status" value="1"/>
</dbReference>
<evidence type="ECO:0000256" key="1">
    <source>
        <dbReference type="SAM" id="Phobius"/>
    </source>
</evidence>
<keyword evidence="1" id="KW-0812">Transmembrane</keyword>
<dbReference type="InterPro" id="IPR000326">
    <property type="entry name" value="PAP2/HPO"/>
</dbReference>
<protein>
    <submittedName>
        <fullName evidence="3">Phosphatase PAP2 family protein</fullName>
    </submittedName>
</protein>
<feature type="transmembrane region" description="Helical" evidence="1">
    <location>
        <begin position="177"/>
        <end position="197"/>
    </location>
</feature>
<proteinExistence type="predicted"/>
<reference evidence="3 4" key="1">
    <citation type="submission" date="2019-09" db="EMBL/GenBank/DDBJ databases">
        <title>Draft genome sequence of Ginsengibacter sp. BR5-29.</title>
        <authorList>
            <person name="Im W.-T."/>
        </authorList>
    </citation>
    <scope>NUCLEOTIDE SEQUENCE [LARGE SCALE GENOMIC DNA]</scope>
    <source>
        <strain evidence="3 4">BR5-29</strain>
    </source>
</reference>
<dbReference type="InterPro" id="IPR036938">
    <property type="entry name" value="PAP2/HPO_sf"/>
</dbReference>
<feature type="domain" description="Phosphatidic acid phosphatase type 2/haloperoxidase" evidence="2">
    <location>
        <begin position="106"/>
        <end position="218"/>
    </location>
</feature>
<evidence type="ECO:0000313" key="4">
    <source>
        <dbReference type="Proteomes" id="UP000326903"/>
    </source>
</evidence>
<name>A0A5J5IHP9_9BACT</name>
<evidence type="ECO:0000313" key="3">
    <source>
        <dbReference type="EMBL" id="KAA9040509.1"/>
    </source>
</evidence>
<accession>A0A5J5IHP9</accession>
<dbReference type="EMBL" id="VYQF01000001">
    <property type="protein sequence ID" value="KAA9040509.1"/>
    <property type="molecule type" value="Genomic_DNA"/>
</dbReference>
<dbReference type="AlphaFoldDB" id="A0A5J5IHP9"/>
<dbReference type="SUPFAM" id="SSF48317">
    <property type="entry name" value="Acid phosphatase/Vanadium-dependent haloperoxidase"/>
    <property type="match status" value="1"/>
</dbReference>
<gene>
    <name evidence="3" type="ORF">FW778_00195</name>
</gene>
<keyword evidence="4" id="KW-1185">Reference proteome</keyword>
<dbReference type="Pfam" id="PF01569">
    <property type="entry name" value="PAP2"/>
    <property type="match status" value="1"/>
</dbReference>
<dbReference type="RefSeq" id="WP_150412568.1">
    <property type="nucleotide sequence ID" value="NZ_VYQF01000001.1"/>
</dbReference>
<feature type="transmembrane region" description="Helical" evidence="1">
    <location>
        <begin position="21"/>
        <end position="42"/>
    </location>
</feature>
<dbReference type="CDD" id="cd03392">
    <property type="entry name" value="PAP2_like_2"/>
    <property type="match status" value="1"/>
</dbReference>
<dbReference type="Gene3D" id="1.20.144.10">
    <property type="entry name" value="Phosphatidic acid phosphatase type 2/haloperoxidase"/>
    <property type="match status" value="1"/>
</dbReference>
<keyword evidence="1" id="KW-1133">Transmembrane helix</keyword>
<keyword evidence="1" id="KW-0472">Membrane</keyword>
<organism evidence="3 4">
    <name type="scientific">Ginsengibacter hankyongi</name>
    <dbReference type="NCBI Taxonomy" id="2607284"/>
    <lineage>
        <taxon>Bacteria</taxon>
        <taxon>Pseudomonadati</taxon>
        <taxon>Bacteroidota</taxon>
        <taxon>Chitinophagia</taxon>
        <taxon>Chitinophagales</taxon>
        <taxon>Chitinophagaceae</taxon>
        <taxon>Ginsengibacter</taxon>
    </lineage>
</organism>
<feature type="transmembrane region" description="Helical" evidence="1">
    <location>
        <begin position="143"/>
        <end position="165"/>
    </location>
</feature>
<feature type="transmembrane region" description="Helical" evidence="1">
    <location>
        <begin position="203"/>
        <end position="222"/>
    </location>
</feature>
<sequence length="240" mass="27512">MEKISEPKLDRIPKARKVSWITLRFIIALVLFLATLFVFVSITDEIVLEKEGGFDQAISGAIATLVSPVTTSLMKSFTYFGSEMFLFPAYVVLIIYYIIRKKGRLALDITMIGLSSTGILFLFKDIFRRHRPLDPLINNVTGFSYPSGHSFSSFTFFGILIYIIWHANIRKRWKMLIAFFLIFFAATIAFSRVYLRVHYPSDVLAGFCLSVVWLMISIWILHKTDRGMVGEKKRNSKVPA</sequence>